<dbReference type="SFLD" id="SFLDS00005">
    <property type="entry name" value="Isoprenoid_Synthase_Type_I"/>
    <property type="match status" value="1"/>
</dbReference>
<evidence type="ECO:0000256" key="5">
    <source>
        <dbReference type="ARBA" id="ARBA00022842"/>
    </source>
</evidence>
<dbReference type="PROSITE" id="PS00723">
    <property type="entry name" value="POLYPRENYL_SYNTHASE_1"/>
    <property type="match status" value="1"/>
</dbReference>
<dbReference type="InterPro" id="IPR008949">
    <property type="entry name" value="Isoprenoid_synthase_dom_sf"/>
</dbReference>
<sequence length="317" mass="36677">MSRNVIDLKVYDSRDFPAYLPKLNKLYDDLFAGGKGFRAKLIRMMGSNLSLDAKAEHLLAQTIEFIHNASLLHDDLIDRSNLRRGKTAAWLKYTPEYAVLAGDYLLARVMVNLSGHGNIKLVQYTAEVISDLLEGEWLQDSVVGDFFVTLEQLDRIHNLKTASLFKWCIRAPFIAKERYNEELHQTLEEMGTLLGQLFQRSDDLLDYDIRNDEGKAILGDLKSGYLNSFGAFVCRGRSRQEIDQIVKSKNLEEYYASIGGKDQFDQKLAEFDEMNKGLIKMYDHHLERLRKHLQPGEENLIEQLRPLTEILYWRRKP</sequence>
<protein>
    <submittedName>
        <fullName evidence="7">Polyprenyl synthetase family protein</fullName>
    </submittedName>
</protein>
<dbReference type="PANTHER" id="PTHR12001">
    <property type="entry name" value="GERANYLGERANYL PYROPHOSPHATE SYNTHASE"/>
    <property type="match status" value="1"/>
</dbReference>
<evidence type="ECO:0000256" key="2">
    <source>
        <dbReference type="ARBA" id="ARBA00006706"/>
    </source>
</evidence>
<dbReference type="SUPFAM" id="SSF48576">
    <property type="entry name" value="Terpenoid synthases"/>
    <property type="match status" value="1"/>
</dbReference>
<comment type="similarity">
    <text evidence="2 6">Belongs to the FPP/GGPP synthase family.</text>
</comment>
<reference evidence="7" key="1">
    <citation type="submission" date="2022-08" db="EMBL/GenBank/DDBJ databases">
        <title>Novel Bdellovibrio Species Isolated from Svalbard: Designation Bdellovibrio svalbardensis.</title>
        <authorList>
            <person name="Mitchell R.J."/>
            <person name="Choi S.Y."/>
        </authorList>
    </citation>
    <scope>NUCLEOTIDE SEQUENCE</scope>
    <source>
        <strain evidence="7">PAP01</strain>
    </source>
</reference>
<accession>A0ABT6DK18</accession>
<evidence type="ECO:0000313" key="7">
    <source>
        <dbReference type="EMBL" id="MDG0816996.1"/>
    </source>
</evidence>
<dbReference type="Pfam" id="PF00348">
    <property type="entry name" value="polyprenyl_synt"/>
    <property type="match status" value="1"/>
</dbReference>
<comment type="cofactor">
    <cofactor evidence="1">
        <name>Mg(2+)</name>
        <dbReference type="ChEBI" id="CHEBI:18420"/>
    </cofactor>
</comment>
<dbReference type="EMBL" id="JANRMI010000003">
    <property type="protein sequence ID" value="MDG0816996.1"/>
    <property type="molecule type" value="Genomic_DNA"/>
</dbReference>
<dbReference type="Gene3D" id="1.10.600.10">
    <property type="entry name" value="Farnesyl Diphosphate Synthase"/>
    <property type="match status" value="1"/>
</dbReference>
<dbReference type="InterPro" id="IPR000092">
    <property type="entry name" value="Polyprenyl_synt"/>
</dbReference>
<keyword evidence="3 6" id="KW-0808">Transferase</keyword>
<evidence type="ECO:0000256" key="4">
    <source>
        <dbReference type="ARBA" id="ARBA00022723"/>
    </source>
</evidence>
<dbReference type="PANTHER" id="PTHR12001:SF69">
    <property type="entry name" value="ALL TRANS-POLYPRENYL-DIPHOSPHATE SYNTHASE PDSS1"/>
    <property type="match status" value="1"/>
</dbReference>
<evidence type="ECO:0000256" key="3">
    <source>
        <dbReference type="ARBA" id="ARBA00022679"/>
    </source>
</evidence>
<evidence type="ECO:0000256" key="1">
    <source>
        <dbReference type="ARBA" id="ARBA00001946"/>
    </source>
</evidence>
<keyword evidence="5" id="KW-0460">Magnesium</keyword>
<evidence type="ECO:0000313" key="8">
    <source>
        <dbReference type="Proteomes" id="UP001152321"/>
    </source>
</evidence>
<gene>
    <name evidence="7" type="ORF">NWE73_11510</name>
</gene>
<dbReference type="RefSeq" id="WP_277578473.1">
    <property type="nucleotide sequence ID" value="NZ_JANRMI010000003.1"/>
</dbReference>
<dbReference type="InterPro" id="IPR033749">
    <property type="entry name" value="Polyprenyl_synt_CS"/>
</dbReference>
<keyword evidence="4" id="KW-0479">Metal-binding</keyword>
<proteinExistence type="inferred from homology"/>
<comment type="caution">
    <text evidence="7">The sequence shown here is derived from an EMBL/GenBank/DDBJ whole genome shotgun (WGS) entry which is preliminary data.</text>
</comment>
<evidence type="ECO:0000256" key="6">
    <source>
        <dbReference type="RuleBase" id="RU004466"/>
    </source>
</evidence>
<dbReference type="Proteomes" id="UP001152321">
    <property type="component" value="Unassembled WGS sequence"/>
</dbReference>
<keyword evidence="8" id="KW-1185">Reference proteome</keyword>
<organism evidence="7 8">
    <name type="scientific">Bdellovibrio svalbardensis</name>
    <dbReference type="NCBI Taxonomy" id="2972972"/>
    <lineage>
        <taxon>Bacteria</taxon>
        <taxon>Pseudomonadati</taxon>
        <taxon>Bdellovibrionota</taxon>
        <taxon>Bdellovibrionia</taxon>
        <taxon>Bdellovibrionales</taxon>
        <taxon>Pseudobdellovibrionaceae</taxon>
        <taxon>Bdellovibrio</taxon>
    </lineage>
</organism>
<name>A0ABT6DK18_9BACT</name>